<dbReference type="RefSeq" id="WP_094530599.1">
    <property type="nucleotide sequence ID" value="NZ_NHPJ01000050.1"/>
</dbReference>
<organism evidence="1 2">
    <name type="scientific">Halorubrum halodurans</name>
    <dbReference type="NCBI Taxonomy" id="1383851"/>
    <lineage>
        <taxon>Archaea</taxon>
        <taxon>Methanobacteriati</taxon>
        <taxon>Methanobacteriota</taxon>
        <taxon>Stenosarchaea group</taxon>
        <taxon>Halobacteria</taxon>
        <taxon>Halobacteriales</taxon>
        <taxon>Haloferacaceae</taxon>
        <taxon>Halorubrum</taxon>
    </lineage>
</organism>
<accession>A0A256IN56</accession>
<comment type="caution">
    <text evidence="1">The sequence shown here is derived from an EMBL/GenBank/DDBJ whole genome shotgun (WGS) entry which is preliminary data.</text>
</comment>
<evidence type="ECO:0000313" key="1">
    <source>
        <dbReference type="EMBL" id="OYR57964.1"/>
    </source>
</evidence>
<sequence>MFDRRWLEMTWRDGLFVHWPVEPEVVAGRLPEGLSVATHDGDAYLGIVPFVMADIRPRGSPIGRSFPELNLRTYVDGPNGRGVYFFNLDAADPIGVAVARRLFALPYYRARMTVDRDDDAVRFASDRTHRGVPRATFDATYEPFGAPFTPEPGSLAAFLVENYRFYADGRRLYCGEIGHDPWTLRDASVDLRTNTLFDANGFDRPDGEPLVHAAEPLAVTADRIRRV</sequence>
<dbReference type="OrthoDB" id="233478at2157"/>
<proteinExistence type="predicted"/>
<gene>
    <name evidence="1" type="ORF">DJ70_04630</name>
</gene>
<dbReference type="Proteomes" id="UP000216308">
    <property type="component" value="Unassembled WGS sequence"/>
</dbReference>
<dbReference type="Pfam" id="PF09844">
    <property type="entry name" value="DUF2071"/>
    <property type="match status" value="1"/>
</dbReference>
<keyword evidence="2" id="KW-1185">Reference proteome</keyword>
<name>A0A256IN56_9EURY</name>
<protein>
    <recommendedName>
        <fullName evidence="3">DUF2071 domain-containing protein</fullName>
    </recommendedName>
</protein>
<dbReference type="EMBL" id="NHPJ01000050">
    <property type="protein sequence ID" value="OYR57964.1"/>
    <property type="molecule type" value="Genomic_DNA"/>
</dbReference>
<evidence type="ECO:0008006" key="3">
    <source>
        <dbReference type="Google" id="ProtNLM"/>
    </source>
</evidence>
<dbReference type="PANTHER" id="PTHR39186">
    <property type="entry name" value="DUF2071 FAMILY PROTEIN"/>
    <property type="match status" value="1"/>
</dbReference>
<dbReference type="AlphaFoldDB" id="A0A256IN56"/>
<dbReference type="InterPro" id="IPR018644">
    <property type="entry name" value="DUF2071"/>
</dbReference>
<dbReference type="PANTHER" id="PTHR39186:SF1">
    <property type="entry name" value="DUF2071 DOMAIN-CONTAINING PROTEIN"/>
    <property type="match status" value="1"/>
</dbReference>
<dbReference type="InterPro" id="IPR023375">
    <property type="entry name" value="ADC_dom_sf"/>
</dbReference>
<dbReference type="Gene3D" id="2.40.400.10">
    <property type="entry name" value="Acetoacetate decarboxylase-like"/>
    <property type="match status" value="1"/>
</dbReference>
<reference evidence="1 2" key="1">
    <citation type="journal article" date="2014" name="Front. Microbiol.">
        <title>Population and genomic analysis of the genus Halorubrum.</title>
        <authorList>
            <person name="Fullmer M.S."/>
            <person name="Soucy S.M."/>
            <person name="Swithers K.S."/>
            <person name="Makkay A.M."/>
            <person name="Wheeler R."/>
            <person name="Ventosa A."/>
            <person name="Gogarten J.P."/>
            <person name="Papke R.T."/>
        </authorList>
    </citation>
    <scope>NUCLEOTIDE SEQUENCE [LARGE SCALE GENOMIC DNA]</scope>
    <source>
        <strain evidence="1 2">Cb34</strain>
    </source>
</reference>
<evidence type="ECO:0000313" key="2">
    <source>
        <dbReference type="Proteomes" id="UP000216308"/>
    </source>
</evidence>
<dbReference type="SUPFAM" id="SSF160104">
    <property type="entry name" value="Acetoacetate decarboxylase-like"/>
    <property type="match status" value="1"/>
</dbReference>